<gene>
    <name evidence="2" type="ORF">U9M48_000939</name>
</gene>
<dbReference type="SUPFAM" id="SSF48264">
    <property type="entry name" value="Cytochrome P450"/>
    <property type="match status" value="1"/>
</dbReference>
<dbReference type="PANTHER" id="PTHR24299:SF21">
    <property type="entry name" value="OS09G0441600 PROTEIN"/>
    <property type="match status" value="1"/>
</dbReference>
<dbReference type="EMBL" id="CP144745">
    <property type="protein sequence ID" value="WVZ49597.1"/>
    <property type="molecule type" value="Genomic_DNA"/>
</dbReference>
<name>A0AAQ3PML4_PASNO</name>
<sequence>MARPAEAGRHRALLAAAAGGYAARAVPVDVGHAGHAAALGLLSRTMFSADLDPGTAREVSNVVDEASVLAAGPNVPEDGEAGKEDVRHHRRADRADLEEQSTDDMRSFQVRSLSSTKPLRKKTRNGTHHVRHCRFLIPNYVKQSRIPGFQSLLPIIGNLHNLGRRNLPHKAFALLADRYGPLVSIRLGGVRAVVASSHDAAREVL</sequence>
<dbReference type="GO" id="GO:0004497">
    <property type="term" value="F:monooxygenase activity"/>
    <property type="evidence" value="ECO:0007669"/>
    <property type="project" value="InterPro"/>
</dbReference>
<dbReference type="Proteomes" id="UP001341281">
    <property type="component" value="Chromosome 01"/>
</dbReference>
<dbReference type="Pfam" id="PF00067">
    <property type="entry name" value="p450"/>
    <property type="match status" value="1"/>
</dbReference>
<dbReference type="InterPro" id="IPR001128">
    <property type="entry name" value="Cyt_P450"/>
</dbReference>
<reference evidence="2 3" key="1">
    <citation type="submission" date="2024-02" db="EMBL/GenBank/DDBJ databases">
        <title>High-quality chromosome-scale genome assembly of Pensacola bahiagrass (Paspalum notatum Flugge var. saurae).</title>
        <authorList>
            <person name="Vega J.M."/>
            <person name="Podio M."/>
            <person name="Orjuela J."/>
            <person name="Siena L.A."/>
            <person name="Pessino S.C."/>
            <person name="Combes M.C."/>
            <person name="Mariac C."/>
            <person name="Albertini E."/>
            <person name="Pupilli F."/>
            <person name="Ortiz J.P.A."/>
            <person name="Leblanc O."/>
        </authorList>
    </citation>
    <scope>NUCLEOTIDE SEQUENCE [LARGE SCALE GENOMIC DNA]</scope>
    <source>
        <strain evidence="2">R1</strain>
        <tissue evidence="2">Leaf</tissue>
    </source>
</reference>
<dbReference type="InterPro" id="IPR036396">
    <property type="entry name" value="Cyt_P450_sf"/>
</dbReference>
<dbReference type="Gene3D" id="1.10.630.10">
    <property type="entry name" value="Cytochrome P450"/>
    <property type="match status" value="1"/>
</dbReference>
<evidence type="ECO:0000256" key="1">
    <source>
        <dbReference type="SAM" id="MobiDB-lite"/>
    </source>
</evidence>
<keyword evidence="3" id="KW-1185">Reference proteome</keyword>
<feature type="region of interest" description="Disordered" evidence="1">
    <location>
        <begin position="71"/>
        <end position="105"/>
    </location>
</feature>
<accession>A0AAQ3PML4</accession>
<evidence type="ECO:0000313" key="3">
    <source>
        <dbReference type="Proteomes" id="UP001341281"/>
    </source>
</evidence>
<evidence type="ECO:0000313" key="2">
    <source>
        <dbReference type="EMBL" id="WVZ49597.1"/>
    </source>
</evidence>
<proteinExistence type="predicted"/>
<protein>
    <submittedName>
        <fullName evidence="2">Uncharacterized protein</fullName>
    </submittedName>
</protein>
<dbReference type="GO" id="GO:0020037">
    <property type="term" value="F:heme binding"/>
    <property type="evidence" value="ECO:0007669"/>
    <property type="project" value="InterPro"/>
</dbReference>
<dbReference type="GO" id="GO:0005506">
    <property type="term" value="F:iron ion binding"/>
    <property type="evidence" value="ECO:0007669"/>
    <property type="project" value="InterPro"/>
</dbReference>
<dbReference type="AlphaFoldDB" id="A0AAQ3PML4"/>
<feature type="compositionally biased region" description="Basic and acidic residues" evidence="1">
    <location>
        <begin position="80"/>
        <end position="97"/>
    </location>
</feature>
<dbReference type="PANTHER" id="PTHR24299">
    <property type="entry name" value="CYTOCHROME P450 FAMILY 1"/>
    <property type="match status" value="1"/>
</dbReference>
<organism evidence="2 3">
    <name type="scientific">Paspalum notatum var. saurae</name>
    <dbReference type="NCBI Taxonomy" id="547442"/>
    <lineage>
        <taxon>Eukaryota</taxon>
        <taxon>Viridiplantae</taxon>
        <taxon>Streptophyta</taxon>
        <taxon>Embryophyta</taxon>
        <taxon>Tracheophyta</taxon>
        <taxon>Spermatophyta</taxon>
        <taxon>Magnoliopsida</taxon>
        <taxon>Liliopsida</taxon>
        <taxon>Poales</taxon>
        <taxon>Poaceae</taxon>
        <taxon>PACMAD clade</taxon>
        <taxon>Panicoideae</taxon>
        <taxon>Andropogonodae</taxon>
        <taxon>Paspaleae</taxon>
        <taxon>Paspalinae</taxon>
        <taxon>Paspalum</taxon>
    </lineage>
</organism>
<dbReference type="GO" id="GO:0016705">
    <property type="term" value="F:oxidoreductase activity, acting on paired donors, with incorporation or reduction of molecular oxygen"/>
    <property type="evidence" value="ECO:0007669"/>
    <property type="project" value="InterPro"/>
</dbReference>